<dbReference type="STRING" id="234267.Acid_0589"/>
<feature type="transmembrane region" description="Helical" evidence="1">
    <location>
        <begin position="7"/>
        <end position="27"/>
    </location>
</feature>
<organism evidence="2">
    <name type="scientific">Solibacter usitatus (strain Ellin6076)</name>
    <dbReference type="NCBI Taxonomy" id="234267"/>
    <lineage>
        <taxon>Bacteria</taxon>
        <taxon>Pseudomonadati</taxon>
        <taxon>Acidobacteriota</taxon>
        <taxon>Terriglobia</taxon>
        <taxon>Bryobacterales</taxon>
        <taxon>Solibacteraceae</taxon>
        <taxon>Candidatus Solibacter</taxon>
    </lineage>
</organism>
<dbReference type="KEGG" id="sus:Acid_0589"/>
<feature type="transmembrane region" description="Helical" evidence="1">
    <location>
        <begin position="174"/>
        <end position="196"/>
    </location>
</feature>
<feature type="transmembrane region" description="Helical" evidence="1">
    <location>
        <begin position="61"/>
        <end position="78"/>
    </location>
</feature>
<reference evidence="2" key="1">
    <citation type="submission" date="2006-10" db="EMBL/GenBank/DDBJ databases">
        <title>Complete sequence of Solibacter usitatus Ellin6076.</title>
        <authorList>
            <consortium name="US DOE Joint Genome Institute"/>
            <person name="Copeland A."/>
            <person name="Lucas S."/>
            <person name="Lapidus A."/>
            <person name="Barry K."/>
            <person name="Detter J.C."/>
            <person name="Glavina del Rio T."/>
            <person name="Hammon N."/>
            <person name="Israni S."/>
            <person name="Dalin E."/>
            <person name="Tice H."/>
            <person name="Pitluck S."/>
            <person name="Thompson L.S."/>
            <person name="Brettin T."/>
            <person name="Bruce D."/>
            <person name="Han C."/>
            <person name="Tapia R."/>
            <person name="Gilna P."/>
            <person name="Schmutz J."/>
            <person name="Larimer F."/>
            <person name="Land M."/>
            <person name="Hauser L."/>
            <person name="Kyrpides N."/>
            <person name="Mikhailova N."/>
            <person name="Janssen P.H."/>
            <person name="Kuske C.R."/>
            <person name="Richardson P."/>
        </authorList>
    </citation>
    <scope>NUCLEOTIDE SEQUENCE</scope>
    <source>
        <strain evidence="2">Ellin6076</strain>
    </source>
</reference>
<dbReference type="OrthoDB" id="979693at2"/>
<protein>
    <submittedName>
        <fullName evidence="2">Uncharacterized protein</fullName>
    </submittedName>
</protein>
<proteinExistence type="predicted"/>
<evidence type="ECO:0000256" key="1">
    <source>
        <dbReference type="SAM" id="Phobius"/>
    </source>
</evidence>
<dbReference type="HOGENOM" id="CLU_068838_0_0_0"/>
<feature type="transmembrane region" description="Helical" evidence="1">
    <location>
        <begin position="202"/>
        <end position="220"/>
    </location>
</feature>
<dbReference type="EMBL" id="CP000473">
    <property type="protein sequence ID" value="ABJ81595.1"/>
    <property type="molecule type" value="Genomic_DNA"/>
</dbReference>
<sequence length="317" mass="33991" precursor="true">MSSALRWRAFAFAAVAINLIAFLMVRVAPRPAVGIGAALDVAVTVPALYFFLVIRGGLQPLVSLLPLCLLAVVRATYLAPQIAWTRPAVAASAELAMVVLIALRLRRGLRAAEADPDILARIAAAAREIVPSTKVSAVLAGEIAVFYYAFASWKQRPHAPEGSRAFSIHQQSGVADLFTVLAGVSIIETVLVHLVVTRWSAAAAWTLSALSIYGTVWLVAMARSFILRPVLVSDTEMIARSGMLWTVRIPLAAISSVELGTAIYNMKLPPASQPNVVLQLLEPVTAHGICGMTRRISNLGLAIDDQTTFVRAIRHEA</sequence>
<evidence type="ECO:0000313" key="2">
    <source>
        <dbReference type="EMBL" id="ABJ81595.1"/>
    </source>
</evidence>
<gene>
    <name evidence="2" type="ordered locus">Acid_0589</name>
</gene>
<accession>Q02BH1</accession>
<feature type="transmembrane region" description="Helical" evidence="1">
    <location>
        <begin position="33"/>
        <end position="54"/>
    </location>
</feature>
<name>Q02BH1_SOLUE</name>
<keyword evidence="1" id="KW-0812">Transmembrane</keyword>
<dbReference type="eggNOG" id="ENOG502Z9IG">
    <property type="taxonomic scope" value="Bacteria"/>
</dbReference>
<dbReference type="InParanoid" id="Q02BH1"/>
<keyword evidence="1" id="KW-1133">Transmembrane helix</keyword>
<keyword evidence="1" id="KW-0472">Membrane</keyword>
<feature type="transmembrane region" description="Helical" evidence="1">
    <location>
        <begin position="84"/>
        <end position="103"/>
    </location>
</feature>
<dbReference type="AlphaFoldDB" id="Q02BH1"/>